<name>A0A650AGC4_9PEZI</name>
<dbReference type="InterPro" id="IPR035901">
    <property type="entry name" value="GIY-YIG_endonuc_sf"/>
</dbReference>
<proteinExistence type="predicted"/>
<dbReference type="Pfam" id="PF01541">
    <property type="entry name" value="GIY-YIG"/>
    <property type="match status" value="1"/>
</dbReference>
<dbReference type="AlphaFoldDB" id="A0A650AGC4"/>
<dbReference type="EMBL" id="MK527108">
    <property type="protein sequence ID" value="QGN66759.1"/>
    <property type="molecule type" value="Genomic_DNA"/>
</dbReference>
<keyword evidence="1" id="KW-1133">Transmembrane helix</keyword>
<evidence type="ECO:0000313" key="3">
    <source>
        <dbReference type="EMBL" id="QGN66759.1"/>
    </source>
</evidence>
<dbReference type="GeneID" id="42906082"/>
<dbReference type="InterPro" id="IPR000305">
    <property type="entry name" value="GIY-YIG_endonuc"/>
</dbReference>
<reference evidence="3" key="1">
    <citation type="submission" date="2019-02" db="EMBL/GenBank/DDBJ databases">
        <title>The largest mitochondrial genome of Morchella importuna (272.2 kb) among fungi reservoir of numerous mitochondrial ORFs, repeatitive sequences and nuclear genome horizontal transfer.</title>
        <authorList>
            <person name="Liu W."/>
            <person name="Bian Y."/>
        </authorList>
    </citation>
    <scope>NUCLEOTIDE SEQUENCE</scope>
</reference>
<keyword evidence="1" id="KW-0472">Membrane</keyword>
<sequence length="269" mass="31157">MLGTPNALNTYRGKNFKDNTMDNQQETNKNRILRDCTWSVEIILRRFSPILSNLAVLGDRSILAFRTYDGFLTIIRCLVFFILSLGLIPLNLNLDLLSTDNFSQSFGEVLLSLFVPFSKYKKVYNYPLNQRDLIREENKDKVGVYAWLNKVNNKIYIGSGDPLYKRLSDYYQDWYLSSRPSLLVIRARGALRAPLAAPPPPEGGPLSKNMDWVALYWLFLSIQIQKMLFLVNKSELIYLSLSITLILQLVARRGINMTLKVWWKYVLQL</sequence>
<accession>A0A650AGC4</accession>
<organism evidence="3">
    <name type="scientific">Morchella importuna</name>
    <dbReference type="NCBI Taxonomy" id="1174673"/>
    <lineage>
        <taxon>Eukaryota</taxon>
        <taxon>Fungi</taxon>
        <taxon>Dikarya</taxon>
        <taxon>Ascomycota</taxon>
        <taxon>Pezizomycotina</taxon>
        <taxon>Pezizomycetes</taxon>
        <taxon>Pezizales</taxon>
        <taxon>Morchellaceae</taxon>
        <taxon>Morchella</taxon>
    </lineage>
</organism>
<dbReference type="SUPFAM" id="SSF82771">
    <property type="entry name" value="GIY-YIG endonuclease"/>
    <property type="match status" value="1"/>
</dbReference>
<keyword evidence="1" id="KW-0812">Transmembrane</keyword>
<evidence type="ECO:0000259" key="2">
    <source>
        <dbReference type="Pfam" id="PF01541"/>
    </source>
</evidence>
<feature type="domain" description="GIY-YIG" evidence="2">
    <location>
        <begin position="142"/>
        <end position="172"/>
    </location>
</feature>
<feature type="transmembrane region" description="Helical" evidence="1">
    <location>
        <begin position="70"/>
        <end position="90"/>
    </location>
</feature>
<geneLocation type="mitochondrion" evidence="3"/>
<dbReference type="RefSeq" id="YP_009722357.1">
    <property type="nucleotide sequence ID" value="NC_045397.1"/>
</dbReference>
<protein>
    <recommendedName>
        <fullName evidence="2">GIY-YIG domain-containing protein</fullName>
    </recommendedName>
</protein>
<dbReference type="Gene3D" id="3.40.1440.10">
    <property type="entry name" value="GIY-YIG endonuclease"/>
    <property type="match status" value="1"/>
</dbReference>
<evidence type="ECO:0000256" key="1">
    <source>
        <dbReference type="SAM" id="Phobius"/>
    </source>
</evidence>
<gene>
    <name evidence="3" type="primary">orf269</name>
</gene>
<feature type="transmembrane region" description="Helical" evidence="1">
    <location>
        <begin position="237"/>
        <end position="255"/>
    </location>
</feature>
<keyword evidence="3" id="KW-0496">Mitochondrion</keyword>